<evidence type="ECO:0000313" key="6">
    <source>
        <dbReference type="EMBL" id="OYD15818.1"/>
    </source>
</evidence>
<keyword evidence="2" id="KW-0238">DNA-binding</keyword>
<dbReference type="EMBL" id="NOZP01000083">
    <property type="protein sequence ID" value="OYD15818.1"/>
    <property type="molecule type" value="Genomic_DNA"/>
</dbReference>
<dbReference type="Proteomes" id="UP000215559">
    <property type="component" value="Unassembled WGS sequence"/>
</dbReference>
<dbReference type="InterPro" id="IPR011991">
    <property type="entry name" value="ArsR-like_HTH"/>
</dbReference>
<sequence>MFRLLGAETRHRILELLHEGPLTVGEIARRAGVTQPAVSQHLAVLRSAGLVRDTRKGQHVYYELESEAFARYRLGSNAFGWPAQDELPMAQLEAYQQFLRAELERVEQTMKQRDKKE</sequence>
<dbReference type="PRINTS" id="PR00778">
    <property type="entry name" value="HTHARSR"/>
</dbReference>
<dbReference type="PANTHER" id="PTHR33154:SF33">
    <property type="entry name" value="TRANSCRIPTIONAL REPRESSOR SDPR"/>
    <property type="match status" value="1"/>
</dbReference>
<evidence type="ECO:0000256" key="1">
    <source>
        <dbReference type="ARBA" id="ARBA00023015"/>
    </source>
</evidence>
<dbReference type="InterPro" id="IPR036388">
    <property type="entry name" value="WH-like_DNA-bd_sf"/>
</dbReference>
<organism evidence="6 7">
    <name type="scientific">candidate division WOR-3 bacterium JGI_Cruoil_03_51_56</name>
    <dbReference type="NCBI Taxonomy" id="1973747"/>
    <lineage>
        <taxon>Bacteria</taxon>
        <taxon>Bacteria division WOR-3</taxon>
    </lineage>
</organism>
<gene>
    <name evidence="6" type="ORF">CH330_04685</name>
</gene>
<accession>A0A235BU24</accession>
<dbReference type="SMART" id="SM00418">
    <property type="entry name" value="HTH_ARSR"/>
    <property type="match status" value="1"/>
</dbReference>
<dbReference type="NCBIfam" id="NF033788">
    <property type="entry name" value="HTH_metalloreg"/>
    <property type="match status" value="1"/>
</dbReference>
<reference evidence="6 7" key="1">
    <citation type="submission" date="2017-07" db="EMBL/GenBank/DDBJ databases">
        <title>Recovery of genomes from metagenomes via a dereplication, aggregation, and scoring strategy.</title>
        <authorList>
            <person name="Sieber C.M."/>
            <person name="Probst A.J."/>
            <person name="Sharrar A."/>
            <person name="Thomas B.C."/>
            <person name="Hess M."/>
            <person name="Tringe S.G."/>
            <person name="Banfield J.F."/>
        </authorList>
    </citation>
    <scope>NUCLEOTIDE SEQUENCE [LARGE SCALE GENOMIC DNA]</scope>
    <source>
        <strain evidence="6">JGI_Cruoil_03_51_56</strain>
    </source>
</reference>
<proteinExistence type="predicted"/>
<keyword evidence="4" id="KW-0175">Coiled coil</keyword>
<dbReference type="InterPro" id="IPR001845">
    <property type="entry name" value="HTH_ArsR_DNA-bd_dom"/>
</dbReference>
<dbReference type="Pfam" id="PF01022">
    <property type="entry name" value="HTH_5"/>
    <property type="match status" value="1"/>
</dbReference>
<dbReference type="CDD" id="cd00090">
    <property type="entry name" value="HTH_ARSR"/>
    <property type="match status" value="1"/>
</dbReference>
<dbReference type="SUPFAM" id="SSF46785">
    <property type="entry name" value="Winged helix' DNA-binding domain"/>
    <property type="match status" value="1"/>
</dbReference>
<dbReference type="PROSITE" id="PS50987">
    <property type="entry name" value="HTH_ARSR_2"/>
    <property type="match status" value="1"/>
</dbReference>
<protein>
    <recommendedName>
        <fullName evidence="5">HTH arsR-type domain-containing protein</fullName>
    </recommendedName>
</protein>
<feature type="domain" description="HTH arsR-type" evidence="5">
    <location>
        <begin position="1"/>
        <end position="84"/>
    </location>
</feature>
<keyword evidence="3" id="KW-0804">Transcription</keyword>
<evidence type="ECO:0000259" key="5">
    <source>
        <dbReference type="PROSITE" id="PS50987"/>
    </source>
</evidence>
<evidence type="ECO:0000256" key="4">
    <source>
        <dbReference type="SAM" id="Coils"/>
    </source>
</evidence>
<dbReference type="InterPro" id="IPR051081">
    <property type="entry name" value="HTH_MetalResp_TranReg"/>
</dbReference>
<evidence type="ECO:0000256" key="2">
    <source>
        <dbReference type="ARBA" id="ARBA00023125"/>
    </source>
</evidence>
<evidence type="ECO:0000313" key="7">
    <source>
        <dbReference type="Proteomes" id="UP000215559"/>
    </source>
</evidence>
<dbReference type="AlphaFoldDB" id="A0A235BU24"/>
<dbReference type="GO" id="GO:0003677">
    <property type="term" value="F:DNA binding"/>
    <property type="evidence" value="ECO:0007669"/>
    <property type="project" value="UniProtKB-KW"/>
</dbReference>
<evidence type="ECO:0000256" key="3">
    <source>
        <dbReference type="ARBA" id="ARBA00023163"/>
    </source>
</evidence>
<dbReference type="GO" id="GO:0003700">
    <property type="term" value="F:DNA-binding transcription factor activity"/>
    <property type="evidence" value="ECO:0007669"/>
    <property type="project" value="InterPro"/>
</dbReference>
<name>A0A235BU24_UNCW3</name>
<dbReference type="Gene3D" id="1.10.10.10">
    <property type="entry name" value="Winged helix-like DNA-binding domain superfamily/Winged helix DNA-binding domain"/>
    <property type="match status" value="1"/>
</dbReference>
<keyword evidence="1" id="KW-0805">Transcription regulation</keyword>
<dbReference type="PANTHER" id="PTHR33154">
    <property type="entry name" value="TRANSCRIPTIONAL REGULATOR, ARSR FAMILY"/>
    <property type="match status" value="1"/>
</dbReference>
<feature type="coiled-coil region" evidence="4">
    <location>
        <begin position="89"/>
        <end position="116"/>
    </location>
</feature>
<comment type="caution">
    <text evidence="6">The sequence shown here is derived from an EMBL/GenBank/DDBJ whole genome shotgun (WGS) entry which is preliminary data.</text>
</comment>
<dbReference type="InterPro" id="IPR036390">
    <property type="entry name" value="WH_DNA-bd_sf"/>
</dbReference>